<feature type="zinc finger region" description="C3H1-type" evidence="10">
    <location>
        <begin position="80"/>
        <end position="107"/>
    </location>
</feature>
<dbReference type="InterPro" id="IPR001841">
    <property type="entry name" value="Znf_RING"/>
</dbReference>
<dbReference type="EMBL" id="JACASF010000024">
    <property type="protein sequence ID" value="KAF6399364.1"/>
    <property type="molecule type" value="Genomic_DNA"/>
</dbReference>
<dbReference type="PROSITE" id="PS00518">
    <property type="entry name" value="ZF_RING_1"/>
    <property type="match status" value="1"/>
</dbReference>
<proteinExistence type="predicted"/>
<dbReference type="Proteomes" id="UP000550707">
    <property type="component" value="Unassembled WGS sequence"/>
</dbReference>
<dbReference type="InterPro" id="IPR031644">
    <property type="entry name" value="MKRN1_C"/>
</dbReference>
<dbReference type="SUPFAM" id="SSF90229">
    <property type="entry name" value="CCCH zinc finger"/>
    <property type="match status" value="1"/>
</dbReference>
<accession>A0A7J8BKW8</accession>
<dbReference type="PROSITE" id="PS50089">
    <property type="entry name" value="ZF_RING_2"/>
    <property type="match status" value="1"/>
</dbReference>
<feature type="region of interest" description="Disordered" evidence="11">
    <location>
        <begin position="105"/>
        <end position="124"/>
    </location>
</feature>
<dbReference type="PANTHER" id="PTHR11224:SF38">
    <property type="entry name" value="E3 UBIQUITIN-PROTEIN LIGASE MAKORIN-3-RELATED"/>
    <property type="match status" value="1"/>
</dbReference>
<dbReference type="Gene3D" id="4.10.1000.10">
    <property type="entry name" value="Zinc finger, CCCH-type"/>
    <property type="match status" value="1"/>
</dbReference>
<evidence type="ECO:0000256" key="3">
    <source>
        <dbReference type="ARBA" id="ARBA00012483"/>
    </source>
</evidence>
<evidence type="ECO:0000313" key="14">
    <source>
        <dbReference type="EMBL" id="KAF6399364.1"/>
    </source>
</evidence>
<evidence type="ECO:0000256" key="10">
    <source>
        <dbReference type="PROSITE-ProRule" id="PRU00723"/>
    </source>
</evidence>
<dbReference type="InterPro" id="IPR013083">
    <property type="entry name" value="Znf_RING/FYVE/PHD"/>
</dbReference>
<keyword evidence="9 10" id="KW-0862">Zinc</keyword>
<dbReference type="GO" id="GO:0000209">
    <property type="term" value="P:protein polyubiquitination"/>
    <property type="evidence" value="ECO:0007669"/>
    <property type="project" value="InterPro"/>
</dbReference>
<dbReference type="InParanoid" id="A0A7J8BKW8"/>
<dbReference type="PROSITE" id="PS50103">
    <property type="entry name" value="ZF_C3H1"/>
    <property type="match status" value="3"/>
</dbReference>
<keyword evidence="4" id="KW-0808">Transferase</keyword>
<evidence type="ECO:0000256" key="9">
    <source>
        <dbReference type="ARBA" id="ARBA00022833"/>
    </source>
</evidence>
<dbReference type="GO" id="GO:0061630">
    <property type="term" value="F:ubiquitin protein ligase activity"/>
    <property type="evidence" value="ECO:0007669"/>
    <property type="project" value="UniProtKB-EC"/>
</dbReference>
<dbReference type="GO" id="GO:0008270">
    <property type="term" value="F:zinc ion binding"/>
    <property type="evidence" value="ECO:0007669"/>
    <property type="project" value="UniProtKB-KW"/>
</dbReference>
<comment type="caution">
    <text evidence="14">The sequence shown here is derived from an EMBL/GenBank/DDBJ whole genome shotgun (WGS) entry which is preliminary data.</text>
</comment>
<dbReference type="SMART" id="SM00356">
    <property type="entry name" value="ZnF_C3H1"/>
    <property type="match status" value="3"/>
</dbReference>
<evidence type="ECO:0000256" key="7">
    <source>
        <dbReference type="ARBA" id="ARBA00022771"/>
    </source>
</evidence>
<feature type="domain" description="C3H1-type" evidence="13">
    <location>
        <begin position="228"/>
        <end position="255"/>
    </location>
</feature>
<name>A0A7J8BKW8_MOLMO</name>
<keyword evidence="8" id="KW-0833">Ubl conjugation pathway</keyword>
<evidence type="ECO:0000256" key="6">
    <source>
        <dbReference type="ARBA" id="ARBA00022737"/>
    </source>
</evidence>
<reference evidence="14 15" key="1">
    <citation type="journal article" date="2020" name="Nature">
        <title>Six reference-quality genomes reveal evolution of bat adaptations.</title>
        <authorList>
            <person name="Jebb D."/>
            <person name="Huang Z."/>
            <person name="Pippel M."/>
            <person name="Hughes G.M."/>
            <person name="Lavrichenko K."/>
            <person name="Devanna P."/>
            <person name="Winkler S."/>
            <person name="Jermiin L.S."/>
            <person name="Skirmuntt E.C."/>
            <person name="Katzourakis A."/>
            <person name="Burkitt-Gray L."/>
            <person name="Ray D.A."/>
            <person name="Sullivan K.A.M."/>
            <person name="Roscito J.G."/>
            <person name="Kirilenko B.M."/>
            <person name="Davalos L.M."/>
            <person name="Corthals A.P."/>
            <person name="Power M.L."/>
            <person name="Jones G."/>
            <person name="Ransome R.D."/>
            <person name="Dechmann D.K.N."/>
            <person name="Locatelli A.G."/>
            <person name="Puechmaille S.J."/>
            <person name="Fedrigo O."/>
            <person name="Jarvis E.D."/>
            <person name="Hiller M."/>
            <person name="Vernes S.C."/>
            <person name="Myers E.W."/>
            <person name="Teeling E.C."/>
        </authorList>
    </citation>
    <scope>NUCLEOTIDE SEQUENCE [LARGE SCALE GENOMIC DNA]</scope>
    <source>
        <strain evidence="14">MMolMol1</strain>
        <tissue evidence="14">Muscle</tissue>
    </source>
</reference>
<organism evidence="14 15">
    <name type="scientific">Molossus molossus</name>
    <name type="common">Pallas' mastiff bat</name>
    <name type="synonym">Vespertilio molossus</name>
    <dbReference type="NCBI Taxonomy" id="27622"/>
    <lineage>
        <taxon>Eukaryota</taxon>
        <taxon>Metazoa</taxon>
        <taxon>Chordata</taxon>
        <taxon>Craniata</taxon>
        <taxon>Vertebrata</taxon>
        <taxon>Euteleostomi</taxon>
        <taxon>Mammalia</taxon>
        <taxon>Eutheria</taxon>
        <taxon>Laurasiatheria</taxon>
        <taxon>Chiroptera</taxon>
        <taxon>Yangochiroptera</taxon>
        <taxon>Molossidae</taxon>
        <taxon>Molossus</taxon>
    </lineage>
</organism>
<dbReference type="SUPFAM" id="SSF57850">
    <property type="entry name" value="RING/U-box"/>
    <property type="match status" value="1"/>
</dbReference>
<evidence type="ECO:0000256" key="2">
    <source>
        <dbReference type="ARBA" id="ARBA00004906"/>
    </source>
</evidence>
<evidence type="ECO:0000256" key="1">
    <source>
        <dbReference type="ARBA" id="ARBA00000900"/>
    </source>
</evidence>
<dbReference type="AlphaFoldDB" id="A0A7J8BKW8"/>
<dbReference type="UniPathway" id="UPA00143"/>
<feature type="domain" description="C3H1-type" evidence="13">
    <location>
        <begin position="80"/>
        <end position="107"/>
    </location>
</feature>
<feature type="compositionally biased region" description="Low complexity" evidence="11">
    <location>
        <begin position="1"/>
        <end position="30"/>
    </location>
</feature>
<dbReference type="InterPro" id="IPR036855">
    <property type="entry name" value="Znf_CCCH_sf"/>
</dbReference>
<feature type="region of interest" description="Disordered" evidence="11">
    <location>
        <begin position="413"/>
        <end position="443"/>
    </location>
</feature>
<dbReference type="EC" id="2.3.2.27" evidence="3"/>
<dbReference type="SMART" id="SM00184">
    <property type="entry name" value="RING"/>
    <property type="match status" value="1"/>
</dbReference>
<evidence type="ECO:0000259" key="12">
    <source>
        <dbReference type="PROSITE" id="PS50089"/>
    </source>
</evidence>
<dbReference type="InterPro" id="IPR017907">
    <property type="entry name" value="Znf_RING_CS"/>
</dbReference>
<dbReference type="InterPro" id="IPR045072">
    <property type="entry name" value="MKRN-like"/>
</dbReference>
<dbReference type="Pfam" id="PF00097">
    <property type="entry name" value="zf-C3HC4"/>
    <property type="match status" value="1"/>
</dbReference>
<keyword evidence="6" id="KW-0677">Repeat</keyword>
<feature type="zinc finger region" description="C3H1-type" evidence="10">
    <location>
        <begin position="384"/>
        <end position="413"/>
    </location>
</feature>
<dbReference type="Pfam" id="PF15815">
    <property type="entry name" value="MKRN1_C"/>
    <property type="match status" value="1"/>
</dbReference>
<keyword evidence="5 10" id="KW-0479">Metal-binding</keyword>
<feature type="compositionally biased region" description="Polar residues" evidence="11">
    <location>
        <begin position="422"/>
        <end position="432"/>
    </location>
</feature>
<dbReference type="PANTHER" id="PTHR11224">
    <property type="entry name" value="MAKORIN-RELATED"/>
    <property type="match status" value="1"/>
</dbReference>
<evidence type="ECO:0000256" key="8">
    <source>
        <dbReference type="ARBA" id="ARBA00022786"/>
    </source>
</evidence>
<comment type="pathway">
    <text evidence="2">Protein modification; protein ubiquitination.</text>
</comment>
<dbReference type="FunCoup" id="A0A7J8BKW8">
    <property type="interactions" value="683"/>
</dbReference>
<sequence length="499" mass="54440">MEEPAAPSEPHEAAGASTGAQAAGEGAPGPSYRTRPVFRRSSAGGPPPFGTSRLRLAYASGGVARPGPSWLQSQRRPGSWTKQVICRYYRHGMCKEGENCRYSHDLPGPQEAGEGRGSPPGAAAELGLGAAAHYEPEPLPEEGEEGACAPPAASSRSLPVIGWAAEGGFFEAETDYAGLEAAGGAGAEGWADATEFVPGEPYWGRGALPAPEAFLQSSVTEREHMAVGMGRQLCRDAAMGQCFRGESCAYLHGEICDMCGRQVLHPVDAAQRADHIQACIEAHEKDMELSFAVQRSMEKVCGICMEVVCEKANLSDRRFGILSNCNHSYCLKCIRTWRTAREFRNRVIKSCPQCRVSSRVVIPSEYWVEDNEEKQKLIQQYQEAMKTKTCRYFALVGDCCPFGEKCFYKHADPEGQGEDPESQGSGASSSQHLEPEQVGEGSMPFKNSTKELVTLWLASLWLCVFFHWEIMSSFSQRTRGTCFIGGLGKDFNLNLWHVV</sequence>
<feature type="domain" description="C3H1-type" evidence="13">
    <location>
        <begin position="384"/>
        <end position="413"/>
    </location>
</feature>
<protein>
    <recommendedName>
        <fullName evidence="3">RING-type E3 ubiquitin transferase</fullName>
        <ecNumber evidence="3">2.3.2.27</ecNumber>
    </recommendedName>
</protein>
<evidence type="ECO:0000256" key="5">
    <source>
        <dbReference type="ARBA" id="ARBA00022723"/>
    </source>
</evidence>
<dbReference type="InterPro" id="IPR018957">
    <property type="entry name" value="Znf_C3HC4_RING-type"/>
</dbReference>
<evidence type="ECO:0000256" key="11">
    <source>
        <dbReference type="SAM" id="MobiDB-lite"/>
    </source>
</evidence>
<dbReference type="Pfam" id="PF14608">
    <property type="entry name" value="zf-CCCH_2"/>
    <property type="match status" value="2"/>
</dbReference>
<evidence type="ECO:0000256" key="4">
    <source>
        <dbReference type="ARBA" id="ARBA00022679"/>
    </source>
</evidence>
<feature type="zinc finger region" description="C3H1-type" evidence="10">
    <location>
        <begin position="228"/>
        <end position="255"/>
    </location>
</feature>
<keyword evidence="15" id="KW-1185">Reference proteome</keyword>
<dbReference type="Gene3D" id="3.30.40.10">
    <property type="entry name" value="Zinc/RING finger domain, C3HC4 (zinc finger)"/>
    <property type="match status" value="1"/>
</dbReference>
<dbReference type="Pfam" id="PF16131">
    <property type="entry name" value="Torus"/>
    <property type="match status" value="1"/>
</dbReference>
<feature type="region of interest" description="Disordered" evidence="11">
    <location>
        <begin position="1"/>
        <end position="54"/>
    </location>
</feature>
<evidence type="ECO:0000259" key="13">
    <source>
        <dbReference type="PROSITE" id="PS50103"/>
    </source>
</evidence>
<dbReference type="InterPro" id="IPR032297">
    <property type="entry name" value="Torus"/>
</dbReference>
<evidence type="ECO:0000313" key="15">
    <source>
        <dbReference type="Proteomes" id="UP000550707"/>
    </source>
</evidence>
<gene>
    <name evidence="14" type="ORF">HJG59_012271</name>
</gene>
<comment type="catalytic activity">
    <reaction evidence="1">
        <text>S-ubiquitinyl-[E2 ubiquitin-conjugating enzyme]-L-cysteine + [acceptor protein]-L-lysine = [E2 ubiquitin-conjugating enzyme]-L-cysteine + N(6)-ubiquitinyl-[acceptor protein]-L-lysine.</text>
        <dbReference type="EC" id="2.3.2.27"/>
    </reaction>
</comment>
<dbReference type="InterPro" id="IPR000571">
    <property type="entry name" value="Znf_CCCH"/>
</dbReference>
<keyword evidence="7 10" id="KW-0863">Zinc-finger</keyword>
<feature type="domain" description="RING-type" evidence="12">
    <location>
        <begin position="301"/>
        <end position="355"/>
    </location>
</feature>
<dbReference type="FunFam" id="3.30.40.10:FF:000117">
    <property type="entry name" value="Probable E3 ubiquitin-protein ligase makorin-1"/>
    <property type="match status" value="1"/>
</dbReference>